<dbReference type="EMBL" id="BMOV01000010">
    <property type="protein sequence ID" value="GGO15985.1"/>
    <property type="molecule type" value="Genomic_DNA"/>
</dbReference>
<evidence type="ECO:0000256" key="1">
    <source>
        <dbReference type="ARBA" id="ARBA00022741"/>
    </source>
</evidence>
<dbReference type="InterPro" id="IPR027417">
    <property type="entry name" value="P-loop_NTPase"/>
</dbReference>
<gene>
    <name evidence="4" type="ORF">GCM10007972_24550</name>
</gene>
<reference evidence="5" key="1">
    <citation type="journal article" date="2019" name="Int. J. Syst. Evol. Microbiol.">
        <title>The Global Catalogue of Microorganisms (GCM) 10K type strain sequencing project: providing services to taxonomists for standard genome sequencing and annotation.</title>
        <authorList>
            <consortium name="The Broad Institute Genomics Platform"/>
            <consortium name="The Broad Institute Genome Sequencing Center for Infectious Disease"/>
            <person name="Wu L."/>
            <person name="Ma J."/>
        </authorList>
    </citation>
    <scope>NUCLEOTIDE SEQUENCE [LARGE SCALE GENOMIC DNA]</scope>
    <source>
        <strain evidence="5">JCM 17843</strain>
    </source>
</reference>
<accession>A0ABQ2LFK0</accession>
<dbReference type="InterPro" id="IPR050534">
    <property type="entry name" value="Coronavir_polyprotein_1ab"/>
</dbReference>
<comment type="caution">
    <text evidence="4">The sequence shown here is derived from an EMBL/GenBank/DDBJ whole genome shotgun (WGS) entry which is preliminary data.</text>
</comment>
<evidence type="ECO:0000313" key="5">
    <source>
        <dbReference type="Proteomes" id="UP000602381"/>
    </source>
</evidence>
<dbReference type="Gene3D" id="3.40.50.300">
    <property type="entry name" value="P-loop containing nucleotide triphosphate hydrolases"/>
    <property type="match status" value="2"/>
</dbReference>
<dbReference type="CDD" id="cd18809">
    <property type="entry name" value="SF1_C_RecD"/>
    <property type="match status" value="1"/>
</dbReference>
<keyword evidence="5" id="KW-1185">Reference proteome</keyword>
<dbReference type="PANTHER" id="PTHR43788:SF6">
    <property type="entry name" value="DNA HELICASE B"/>
    <property type="match status" value="1"/>
</dbReference>
<protein>
    <submittedName>
        <fullName evidence="4">ATP-binding protein</fullName>
    </submittedName>
</protein>
<sequence length="439" mass="48282">MSLRQTLLGEDSMTFTPSDLQAKAIEAVKNWFTNGTDARQVCRVFGYAGTGKTTITRHAIAELGLDDCPDGVLYAAFTGKAALVMTRKGTPASTIHSLIYRVSEATPAEIERVKTEIADLKAKLPGMGAAERLFAESQLRSLELRHSDSLKPRFVLNEQSALRDARLLVLDEVSMVGDDMARDLLAFGKPILVLGDPGQLPPVKGEGAFTKDAPDVLLTEVHRQAGDSAILRLATLARQGLPIAYGEHDQFVWKMRRDQVGPAQMLNGGQVICGRNATRLNLNLAMKHAAGFDGVYPSGTGEKIICLKNRGDLGLVNGMFVDLSDIADEDEVSFTAVIDTEDGETIGGGSRKRERFRIYKGHFDEHVAPDPERERRDHWKKKTLIEAVWGWAITCHKAQGSQWQNIVVFDDGLGRTAEDRARWLYTAITRAEKGLVILD</sequence>
<evidence type="ECO:0000313" key="4">
    <source>
        <dbReference type="EMBL" id="GGO15985.1"/>
    </source>
</evidence>
<dbReference type="GO" id="GO:0005524">
    <property type="term" value="F:ATP binding"/>
    <property type="evidence" value="ECO:0007669"/>
    <property type="project" value="UniProtKB-KW"/>
</dbReference>
<name>A0ABQ2LFK0_9PROT</name>
<keyword evidence="2 4" id="KW-0067">ATP-binding</keyword>
<proteinExistence type="predicted"/>
<keyword evidence="1" id="KW-0547">Nucleotide-binding</keyword>
<dbReference type="Pfam" id="PF13538">
    <property type="entry name" value="UvrD_C_2"/>
    <property type="match status" value="1"/>
</dbReference>
<organism evidence="4 5">
    <name type="scientific">Iodidimonas muriae</name>
    <dbReference type="NCBI Taxonomy" id="261467"/>
    <lineage>
        <taxon>Bacteria</taxon>
        <taxon>Pseudomonadati</taxon>
        <taxon>Pseudomonadota</taxon>
        <taxon>Alphaproteobacteria</taxon>
        <taxon>Iodidimonadales</taxon>
        <taxon>Iodidimonadaceae</taxon>
        <taxon>Iodidimonas</taxon>
    </lineage>
</organism>
<feature type="domain" description="UvrD-like helicase C-terminal" evidence="3">
    <location>
        <begin position="391"/>
        <end position="437"/>
    </location>
</feature>
<evidence type="ECO:0000256" key="2">
    <source>
        <dbReference type="ARBA" id="ARBA00022840"/>
    </source>
</evidence>
<dbReference type="Proteomes" id="UP000602381">
    <property type="component" value="Unassembled WGS sequence"/>
</dbReference>
<dbReference type="PANTHER" id="PTHR43788">
    <property type="entry name" value="DNA2/NAM7 HELICASE FAMILY MEMBER"/>
    <property type="match status" value="1"/>
</dbReference>
<dbReference type="Pfam" id="PF13604">
    <property type="entry name" value="AAA_30"/>
    <property type="match status" value="1"/>
</dbReference>
<dbReference type="InterPro" id="IPR027785">
    <property type="entry name" value="UvrD-like_helicase_C"/>
</dbReference>
<evidence type="ECO:0000259" key="3">
    <source>
        <dbReference type="Pfam" id="PF13538"/>
    </source>
</evidence>
<dbReference type="SUPFAM" id="SSF52540">
    <property type="entry name" value="P-loop containing nucleoside triphosphate hydrolases"/>
    <property type="match status" value="1"/>
</dbReference>